<organism evidence="1 2">
    <name type="scientific">Bremia lactucae</name>
    <name type="common">Lettuce downy mildew</name>
    <dbReference type="NCBI Taxonomy" id="4779"/>
    <lineage>
        <taxon>Eukaryota</taxon>
        <taxon>Sar</taxon>
        <taxon>Stramenopiles</taxon>
        <taxon>Oomycota</taxon>
        <taxon>Peronosporomycetes</taxon>
        <taxon>Peronosporales</taxon>
        <taxon>Peronosporaceae</taxon>
        <taxon>Bremia</taxon>
    </lineage>
</organism>
<protein>
    <submittedName>
        <fullName evidence="1">Uncharacterized protein</fullName>
    </submittedName>
</protein>
<evidence type="ECO:0000313" key="2">
    <source>
        <dbReference type="Proteomes" id="UP000294530"/>
    </source>
</evidence>
<evidence type="ECO:0000313" key="1">
    <source>
        <dbReference type="EMBL" id="TDH73843.1"/>
    </source>
</evidence>
<reference evidence="1 2" key="1">
    <citation type="journal article" date="2021" name="Genome Biol.">
        <title>AFLAP: assembly-free linkage analysis pipeline using k-mers from genome sequencing data.</title>
        <authorList>
            <person name="Fletcher K."/>
            <person name="Zhang L."/>
            <person name="Gil J."/>
            <person name="Han R."/>
            <person name="Cavanaugh K."/>
            <person name="Michelmore R."/>
        </authorList>
    </citation>
    <scope>NUCLEOTIDE SEQUENCE [LARGE SCALE GENOMIC DNA]</scope>
    <source>
        <strain evidence="1 2">SF5</strain>
    </source>
</reference>
<name>A0A976ILC8_BRELC</name>
<dbReference type="Proteomes" id="UP000294530">
    <property type="component" value="Unassembled WGS sequence"/>
</dbReference>
<dbReference type="GeneID" id="94349336"/>
<dbReference type="KEGG" id="blac:94349336"/>
<proteinExistence type="predicted"/>
<sequence>MRLCVALGLFCGALCAWIVLRLNLGDPLPSTSEIALRSAGELTQGTTAGGRRLTAASFSGFISNLLHANPSKASLATDHESAKSLQRASSNFDKPEDFFNLLRGIKSSDDSSYMQAIGRLKKQNVKISKFVALLQVPDLDPALKYKLNQLEKRMFSNPTMKKEVLAGWAASELPLSKVQKKLSNFGIDDKTKVSDMLKFNQFCLDKYISARWDSRKLNDFDRYFQDVDKKAISSDIVQVARKDFHMTEDDLTALLKSTKADLSSHLFVSLTKLNREFDKPKDKNTLLRELQNLNDDSNTHQLVEWLDHAHRVWSHDKIMTEKLDTSYEIVSLLSQRLEVHKRVKLLEAASKSIRVADFASDLRKMLNAKALSAKNPTTDDYLEQLKNIYGDLNQDAIGYMWKKYVTNLRLSGQINFDEFAKEYAEGVSLGLVKETGLA</sequence>
<comment type="caution">
    <text evidence="1">The sequence shown here is derived from an EMBL/GenBank/DDBJ whole genome shotgun (WGS) entry which is preliminary data.</text>
</comment>
<dbReference type="EMBL" id="SHOA02000005">
    <property type="protein sequence ID" value="TDH73843.1"/>
    <property type="molecule type" value="Genomic_DNA"/>
</dbReference>
<dbReference type="AlphaFoldDB" id="A0A976ILC8"/>
<dbReference type="RefSeq" id="XP_067823341.1">
    <property type="nucleotide sequence ID" value="XM_067963665.1"/>
</dbReference>
<keyword evidence="2" id="KW-1185">Reference proteome</keyword>
<gene>
    <name evidence="1" type="ORF">CCR75_005585</name>
</gene>
<accession>A0A976ILC8</accession>